<sequence length="272" mass="31719">MFLFCGTHIRSKVVRHWLTENPSIDKGLRKVQALWRGHMVRYPLKLAGPGCMKRSLCHNDDEVVTGDTKTELSPFDYFSVVETDGKVWWFDQKSMMDWSQTSPQIRNPFTRNELSIEDISRLRNLYFVRKKRGLALTHSTSPPLLTIEALRDLRWMRATQVLHEFGYKDAIHHQHFVAMRFSELRTMLAGLVENTRAWMYEKIGTKDPYVLMAKRAKFHIWCRSIQMTASSYSSVVYLSKDIASLILACLNDIKDPSEFCFFVMTAYMKSVS</sequence>
<name>A0A6C0I7F8_9ZZZZ</name>
<protein>
    <submittedName>
        <fullName evidence="1">Uncharacterized protein</fullName>
    </submittedName>
</protein>
<evidence type="ECO:0000313" key="1">
    <source>
        <dbReference type="EMBL" id="QHT88297.1"/>
    </source>
</evidence>
<proteinExistence type="predicted"/>
<accession>A0A6C0I7F8</accession>
<reference evidence="1" key="1">
    <citation type="journal article" date="2020" name="Nature">
        <title>Giant virus diversity and host interactions through global metagenomics.</title>
        <authorList>
            <person name="Schulz F."/>
            <person name="Roux S."/>
            <person name="Paez-Espino D."/>
            <person name="Jungbluth S."/>
            <person name="Walsh D.A."/>
            <person name="Denef V.J."/>
            <person name="McMahon K.D."/>
            <person name="Konstantinidis K.T."/>
            <person name="Eloe-Fadrosh E.A."/>
            <person name="Kyrpides N.C."/>
            <person name="Woyke T."/>
        </authorList>
    </citation>
    <scope>NUCLEOTIDE SEQUENCE</scope>
    <source>
        <strain evidence="1">GVMAG-M-3300023184-50</strain>
    </source>
</reference>
<dbReference type="AlphaFoldDB" id="A0A6C0I7F8"/>
<dbReference type="CDD" id="cd23767">
    <property type="entry name" value="IQCD"/>
    <property type="match status" value="1"/>
</dbReference>
<dbReference type="EMBL" id="MN740114">
    <property type="protein sequence ID" value="QHT88297.1"/>
    <property type="molecule type" value="Genomic_DNA"/>
</dbReference>
<dbReference type="PROSITE" id="PS50096">
    <property type="entry name" value="IQ"/>
    <property type="match status" value="1"/>
</dbReference>
<organism evidence="1">
    <name type="scientific">viral metagenome</name>
    <dbReference type="NCBI Taxonomy" id="1070528"/>
    <lineage>
        <taxon>unclassified sequences</taxon>
        <taxon>metagenomes</taxon>
        <taxon>organismal metagenomes</taxon>
    </lineage>
</organism>